<comment type="function">
    <text evidence="1">Accessory subunit of the mitochondrial membrane respiratory chain NADH dehydrogenase (Complex I), that is believed not to be involved in catalysis. Complex I functions in the transfer of electrons from NADH to the respiratory chain. The immediate electron acceptor for the enzyme is believed to be ubiquinone.</text>
</comment>
<keyword evidence="8" id="KW-0809">Transit peptide</keyword>
<dbReference type="OrthoDB" id="6241903at2759"/>
<evidence type="ECO:0000256" key="4">
    <source>
        <dbReference type="ARBA" id="ARBA00011533"/>
    </source>
</evidence>
<comment type="subunit">
    <text evidence="4">Complex I is composed of 45 different subunits.</text>
</comment>
<evidence type="ECO:0000256" key="8">
    <source>
        <dbReference type="ARBA" id="ARBA00022946"/>
    </source>
</evidence>
<evidence type="ECO:0000313" key="13">
    <source>
        <dbReference type="EMBL" id="CAD7091942.1"/>
    </source>
</evidence>
<keyword evidence="6" id="KW-0679">Respiratory chain</keyword>
<dbReference type="GO" id="GO:0045271">
    <property type="term" value="C:respiratory chain complex I"/>
    <property type="evidence" value="ECO:0007669"/>
    <property type="project" value="InterPro"/>
</dbReference>
<accession>A0A7R8V4E4</accession>
<protein>
    <submittedName>
        <fullName evidence="13">Uncharacterized protein</fullName>
    </submittedName>
</protein>
<comment type="subcellular location">
    <subcellularLocation>
        <location evidence="2">Mitochondrion inner membrane</location>
        <topology evidence="2">Peripheral membrane protein</topology>
        <orientation evidence="2">Matrix side</orientation>
    </subcellularLocation>
</comment>
<gene>
    <name evidence="13" type="ORF">HERILL_LOCUS14338</name>
</gene>
<dbReference type="AlphaFoldDB" id="A0A7R8V4E4"/>
<evidence type="ECO:0000256" key="6">
    <source>
        <dbReference type="ARBA" id="ARBA00022660"/>
    </source>
</evidence>
<dbReference type="PANTHER" id="PTHR15223">
    <property type="entry name" value="NADH-UBIQUINONE OXIDOREDUCTASE AGGG SUBUNIT"/>
    <property type="match status" value="1"/>
</dbReference>
<evidence type="ECO:0000256" key="3">
    <source>
        <dbReference type="ARBA" id="ARBA00005923"/>
    </source>
</evidence>
<evidence type="ECO:0000313" key="14">
    <source>
        <dbReference type="Proteomes" id="UP000594454"/>
    </source>
</evidence>
<dbReference type="Proteomes" id="UP000594454">
    <property type="component" value="Chromosome 6"/>
</dbReference>
<sequence>MLSSRGVLLGRAIQRIVSHSRNVTPQLQTVRNSHVVSYRTAPPPHSKAVLVTAEVVGGLMWWWILWHLWHEPDHITGEFEYPDPSSWTNAELGIPPDDADPPDVPSCPPESSVYQQNASRAGGGNRIVCIGLCGLCGQVPAVGASDDKLCEFLLDFSGDDARSFRVFSVNIVDAERDSNQFLSSFPIDRVAPRKSLIETFVRPARLNANLEIATGNHRILCCWPARGLTCSLFAQKKKVRYKQVKVWSLGVDQWWPKQQGESD</sequence>
<evidence type="ECO:0000256" key="12">
    <source>
        <dbReference type="SAM" id="MobiDB-lite"/>
    </source>
</evidence>
<evidence type="ECO:0000256" key="2">
    <source>
        <dbReference type="ARBA" id="ARBA00004443"/>
    </source>
</evidence>
<evidence type="ECO:0000256" key="7">
    <source>
        <dbReference type="ARBA" id="ARBA00022792"/>
    </source>
</evidence>
<evidence type="ECO:0000256" key="5">
    <source>
        <dbReference type="ARBA" id="ARBA00022448"/>
    </source>
</evidence>
<comment type="similarity">
    <text evidence="3">Belongs to the complex I NDUFB2 subunit family.</text>
</comment>
<evidence type="ECO:0000256" key="1">
    <source>
        <dbReference type="ARBA" id="ARBA00003195"/>
    </source>
</evidence>
<keyword evidence="11" id="KW-0472">Membrane</keyword>
<evidence type="ECO:0000256" key="10">
    <source>
        <dbReference type="ARBA" id="ARBA00023128"/>
    </source>
</evidence>
<keyword evidence="9" id="KW-0249">Electron transport</keyword>
<evidence type="ECO:0000256" key="11">
    <source>
        <dbReference type="ARBA" id="ARBA00023136"/>
    </source>
</evidence>
<reference evidence="13 14" key="1">
    <citation type="submission" date="2020-11" db="EMBL/GenBank/DDBJ databases">
        <authorList>
            <person name="Wallbank WR R."/>
            <person name="Pardo Diaz C."/>
            <person name="Kozak K."/>
            <person name="Martin S."/>
            <person name="Jiggins C."/>
            <person name="Moest M."/>
            <person name="Warren A I."/>
            <person name="Generalovic N T."/>
            <person name="Byers J.R.P. K."/>
            <person name="Montejo-Kovacevich G."/>
            <person name="Yen C E."/>
        </authorList>
    </citation>
    <scope>NUCLEOTIDE SEQUENCE [LARGE SCALE GENOMIC DNA]</scope>
</reference>
<dbReference type="EMBL" id="LR899014">
    <property type="protein sequence ID" value="CAD7091942.1"/>
    <property type="molecule type" value="Genomic_DNA"/>
</dbReference>
<dbReference type="PANTHER" id="PTHR15223:SF1">
    <property type="entry name" value="NADH DEHYDROGENASE [UBIQUINONE] 1 BETA SUBCOMPLEX SUBUNIT 2, MITOCHONDRIAL"/>
    <property type="match status" value="1"/>
</dbReference>
<evidence type="ECO:0000256" key="9">
    <source>
        <dbReference type="ARBA" id="ARBA00022982"/>
    </source>
</evidence>
<dbReference type="Pfam" id="PF14813">
    <property type="entry name" value="NADH_B2"/>
    <property type="match status" value="1"/>
</dbReference>
<dbReference type="GO" id="GO:0032981">
    <property type="term" value="P:mitochondrial respiratory chain complex I assembly"/>
    <property type="evidence" value="ECO:0007669"/>
    <property type="project" value="TreeGrafter"/>
</dbReference>
<dbReference type="GO" id="GO:0005743">
    <property type="term" value="C:mitochondrial inner membrane"/>
    <property type="evidence" value="ECO:0007669"/>
    <property type="project" value="UniProtKB-SubCell"/>
</dbReference>
<feature type="region of interest" description="Disordered" evidence="12">
    <location>
        <begin position="86"/>
        <end position="116"/>
    </location>
</feature>
<keyword evidence="14" id="KW-1185">Reference proteome</keyword>
<organism evidence="13 14">
    <name type="scientific">Hermetia illucens</name>
    <name type="common">Black soldier fly</name>
    <dbReference type="NCBI Taxonomy" id="343691"/>
    <lineage>
        <taxon>Eukaryota</taxon>
        <taxon>Metazoa</taxon>
        <taxon>Ecdysozoa</taxon>
        <taxon>Arthropoda</taxon>
        <taxon>Hexapoda</taxon>
        <taxon>Insecta</taxon>
        <taxon>Pterygota</taxon>
        <taxon>Neoptera</taxon>
        <taxon>Endopterygota</taxon>
        <taxon>Diptera</taxon>
        <taxon>Brachycera</taxon>
        <taxon>Stratiomyomorpha</taxon>
        <taxon>Stratiomyidae</taxon>
        <taxon>Hermetiinae</taxon>
        <taxon>Hermetia</taxon>
    </lineage>
</organism>
<keyword evidence="10" id="KW-0496">Mitochondrion</keyword>
<proteinExistence type="inferred from homology"/>
<name>A0A7R8V4E4_HERIL</name>
<keyword evidence="5" id="KW-0813">Transport</keyword>
<dbReference type="InParanoid" id="A0A7R8V4E4"/>
<keyword evidence="7" id="KW-0999">Mitochondrion inner membrane</keyword>
<dbReference type="InterPro" id="IPR026627">
    <property type="entry name" value="NDUFB2_animal"/>
</dbReference>